<proteinExistence type="predicted"/>
<feature type="compositionally biased region" description="Polar residues" evidence="1">
    <location>
        <begin position="8"/>
        <end position="18"/>
    </location>
</feature>
<protein>
    <submittedName>
        <fullName evidence="2">Uncharacterized protein</fullName>
    </submittedName>
</protein>
<dbReference type="EMBL" id="BMAV01015889">
    <property type="protein sequence ID" value="GFY66194.1"/>
    <property type="molecule type" value="Genomic_DNA"/>
</dbReference>
<evidence type="ECO:0000313" key="2">
    <source>
        <dbReference type="EMBL" id="GFY66194.1"/>
    </source>
</evidence>
<evidence type="ECO:0000313" key="3">
    <source>
        <dbReference type="Proteomes" id="UP000886998"/>
    </source>
</evidence>
<keyword evidence="3" id="KW-1185">Reference proteome</keyword>
<organism evidence="2 3">
    <name type="scientific">Trichonephila inaurata madagascariensis</name>
    <dbReference type="NCBI Taxonomy" id="2747483"/>
    <lineage>
        <taxon>Eukaryota</taxon>
        <taxon>Metazoa</taxon>
        <taxon>Ecdysozoa</taxon>
        <taxon>Arthropoda</taxon>
        <taxon>Chelicerata</taxon>
        <taxon>Arachnida</taxon>
        <taxon>Araneae</taxon>
        <taxon>Araneomorphae</taxon>
        <taxon>Entelegynae</taxon>
        <taxon>Araneoidea</taxon>
        <taxon>Nephilidae</taxon>
        <taxon>Trichonephila</taxon>
        <taxon>Trichonephila inaurata</taxon>
    </lineage>
</organism>
<reference evidence="2" key="1">
    <citation type="submission" date="2020-08" db="EMBL/GenBank/DDBJ databases">
        <title>Multicomponent nature underlies the extraordinary mechanical properties of spider dragline silk.</title>
        <authorList>
            <person name="Kono N."/>
            <person name="Nakamura H."/>
            <person name="Mori M."/>
            <person name="Yoshida Y."/>
            <person name="Ohtoshi R."/>
            <person name="Malay A.D."/>
            <person name="Moran D.A.P."/>
            <person name="Tomita M."/>
            <person name="Numata K."/>
            <person name="Arakawa K."/>
        </authorList>
    </citation>
    <scope>NUCLEOTIDE SEQUENCE</scope>
</reference>
<feature type="compositionally biased region" description="Polar residues" evidence="1">
    <location>
        <begin position="26"/>
        <end position="47"/>
    </location>
</feature>
<dbReference type="Proteomes" id="UP000886998">
    <property type="component" value="Unassembled WGS sequence"/>
</dbReference>
<gene>
    <name evidence="2" type="ORF">TNIN_391081</name>
</gene>
<dbReference type="AlphaFoldDB" id="A0A8X6YAV1"/>
<sequence>MKHAIPQLSAQEHSNFGNSGPAGLQLDQSTSTTTGCPKLDQGTTSPGVPNWIGHSPTGVPAGSRNPPTKQCPNWIRNRFLQS</sequence>
<accession>A0A8X6YAV1</accession>
<comment type="caution">
    <text evidence="2">The sequence shown here is derived from an EMBL/GenBank/DDBJ whole genome shotgun (WGS) entry which is preliminary data.</text>
</comment>
<feature type="region of interest" description="Disordered" evidence="1">
    <location>
        <begin position="1"/>
        <end position="82"/>
    </location>
</feature>
<evidence type="ECO:0000256" key="1">
    <source>
        <dbReference type="SAM" id="MobiDB-lite"/>
    </source>
</evidence>
<name>A0A8X6YAV1_9ARAC</name>